<comment type="caution">
    <text evidence="2">The sequence shown here is derived from an EMBL/GenBank/DDBJ whole genome shotgun (WGS) entry which is preliminary data.</text>
</comment>
<name>A0ABU2SHT8_9ACTN</name>
<sequence length="237" mass="24975">MPEHAARTGLGTWWTDHPLRPRAAAVSCAGYAVLAGNPRTTAPGDLAHLAHCYVVTPDVFLPVLGRAFTRIVPWERMIWAYDAPAPAARQGPGLLVRPLVPADAPAVRALGPDLAWLADSWGGPAGLAASGHGWGAFRNGCLLSLACTFFAGGRYEDIAVATLPAERGQGLATACVRALCADITARGRIPSWTCSRDNHPSRHLAAKSGFQPIHTYVHYALGAPLAGTRPPAEATRP</sequence>
<evidence type="ECO:0000313" key="3">
    <source>
        <dbReference type="Proteomes" id="UP001180531"/>
    </source>
</evidence>
<dbReference type="SUPFAM" id="SSF55729">
    <property type="entry name" value="Acyl-CoA N-acyltransferases (Nat)"/>
    <property type="match status" value="1"/>
</dbReference>
<dbReference type="InterPro" id="IPR000182">
    <property type="entry name" value="GNAT_dom"/>
</dbReference>
<evidence type="ECO:0000313" key="2">
    <source>
        <dbReference type="EMBL" id="MDT0448542.1"/>
    </source>
</evidence>
<evidence type="ECO:0000259" key="1">
    <source>
        <dbReference type="PROSITE" id="PS51186"/>
    </source>
</evidence>
<dbReference type="PROSITE" id="PS51186">
    <property type="entry name" value="GNAT"/>
    <property type="match status" value="1"/>
</dbReference>
<dbReference type="RefSeq" id="WP_311608367.1">
    <property type="nucleotide sequence ID" value="NZ_JAVRFI010000002.1"/>
</dbReference>
<protein>
    <submittedName>
        <fullName evidence="2">GNAT family N-acetyltransferase</fullName>
        <ecNumber evidence="2">2.3.1.-</ecNumber>
    </submittedName>
</protein>
<dbReference type="Pfam" id="PF12746">
    <property type="entry name" value="GNAT_acetyltran"/>
    <property type="match status" value="1"/>
</dbReference>
<organism evidence="2 3">
    <name type="scientific">Streptomyces hesseae</name>
    <dbReference type="NCBI Taxonomy" id="3075519"/>
    <lineage>
        <taxon>Bacteria</taxon>
        <taxon>Bacillati</taxon>
        <taxon>Actinomycetota</taxon>
        <taxon>Actinomycetes</taxon>
        <taxon>Kitasatosporales</taxon>
        <taxon>Streptomycetaceae</taxon>
        <taxon>Streptomyces</taxon>
    </lineage>
</organism>
<accession>A0ABU2SHT8</accession>
<feature type="domain" description="N-acetyltransferase" evidence="1">
    <location>
        <begin position="94"/>
        <end position="230"/>
    </location>
</feature>
<dbReference type="InterPro" id="IPR027365">
    <property type="entry name" value="GNAT_acetyltra_YdfB-like"/>
</dbReference>
<dbReference type="EC" id="2.3.1.-" evidence="2"/>
<dbReference type="Proteomes" id="UP001180531">
    <property type="component" value="Unassembled WGS sequence"/>
</dbReference>
<keyword evidence="2" id="KW-0808">Transferase</keyword>
<dbReference type="Gene3D" id="3.40.630.30">
    <property type="match status" value="1"/>
</dbReference>
<dbReference type="InterPro" id="IPR016181">
    <property type="entry name" value="Acyl_CoA_acyltransferase"/>
</dbReference>
<keyword evidence="2" id="KW-0012">Acyltransferase</keyword>
<keyword evidence="3" id="KW-1185">Reference proteome</keyword>
<dbReference type="GO" id="GO:0016746">
    <property type="term" value="F:acyltransferase activity"/>
    <property type="evidence" value="ECO:0007669"/>
    <property type="project" value="UniProtKB-KW"/>
</dbReference>
<reference evidence="2" key="1">
    <citation type="submission" date="2024-05" db="EMBL/GenBank/DDBJ databases">
        <title>30 novel species of actinomycetes from the DSMZ collection.</title>
        <authorList>
            <person name="Nouioui I."/>
        </authorList>
    </citation>
    <scope>NUCLEOTIDE SEQUENCE</scope>
    <source>
        <strain evidence="2">DSM 40473</strain>
    </source>
</reference>
<gene>
    <name evidence="2" type="ORF">RM609_05505</name>
</gene>
<dbReference type="EMBL" id="JAVRFI010000002">
    <property type="protein sequence ID" value="MDT0448542.1"/>
    <property type="molecule type" value="Genomic_DNA"/>
</dbReference>
<proteinExistence type="predicted"/>